<keyword evidence="4" id="KW-1185">Reference proteome</keyword>
<proteinExistence type="predicted"/>
<dbReference type="Proteomes" id="UP001500936">
    <property type="component" value="Unassembled WGS sequence"/>
</dbReference>
<dbReference type="SUPFAM" id="SSF53756">
    <property type="entry name" value="UDP-Glycosyltransferase/glycogen phosphorylase"/>
    <property type="match status" value="1"/>
</dbReference>
<evidence type="ECO:0000313" key="4">
    <source>
        <dbReference type="Proteomes" id="UP001500936"/>
    </source>
</evidence>
<dbReference type="Gene3D" id="3.40.50.2000">
    <property type="entry name" value="Glycogen Phosphorylase B"/>
    <property type="match status" value="2"/>
</dbReference>
<dbReference type="RefSeq" id="WP_345266827.1">
    <property type="nucleotide sequence ID" value="NZ_BAABHB010000003.1"/>
</dbReference>
<protein>
    <submittedName>
        <fullName evidence="3">Uncharacterized protein</fullName>
    </submittedName>
</protein>
<dbReference type="Pfam" id="PF13439">
    <property type="entry name" value="Glyco_transf_4"/>
    <property type="match status" value="1"/>
</dbReference>
<evidence type="ECO:0000259" key="1">
    <source>
        <dbReference type="Pfam" id="PF00534"/>
    </source>
</evidence>
<feature type="domain" description="Glycosyltransferase subfamily 4-like N-terminal" evidence="2">
    <location>
        <begin position="18"/>
        <end position="175"/>
    </location>
</feature>
<dbReference type="EMBL" id="BAABHB010000003">
    <property type="protein sequence ID" value="GAA4404295.1"/>
    <property type="molecule type" value="Genomic_DNA"/>
</dbReference>
<gene>
    <name evidence="3" type="ORF">GCM10023187_21390</name>
</gene>
<dbReference type="CDD" id="cd03801">
    <property type="entry name" value="GT4_PimA-like"/>
    <property type="match status" value="1"/>
</dbReference>
<accession>A0ABP8KDF9</accession>
<organism evidence="3 4">
    <name type="scientific">Nibrella viscosa</name>
    <dbReference type="NCBI Taxonomy" id="1084524"/>
    <lineage>
        <taxon>Bacteria</taxon>
        <taxon>Pseudomonadati</taxon>
        <taxon>Bacteroidota</taxon>
        <taxon>Cytophagia</taxon>
        <taxon>Cytophagales</taxon>
        <taxon>Spirosomataceae</taxon>
        <taxon>Nibrella</taxon>
    </lineage>
</organism>
<evidence type="ECO:0000313" key="3">
    <source>
        <dbReference type="EMBL" id="GAA4404295.1"/>
    </source>
</evidence>
<dbReference type="InterPro" id="IPR001296">
    <property type="entry name" value="Glyco_trans_1"/>
</dbReference>
<comment type="caution">
    <text evidence="3">The sequence shown here is derived from an EMBL/GenBank/DDBJ whole genome shotgun (WGS) entry which is preliminary data.</text>
</comment>
<dbReference type="InterPro" id="IPR028098">
    <property type="entry name" value="Glyco_trans_4-like_N"/>
</dbReference>
<evidence type="ECO:0000259" key="2">
    <source>
        <dbReference type="Pfam" id="PF13439"/>
    </source>
</evidence>
<name>A0ABP8KDF9_9BACT</name>
<reference evidence="4" key="1">
    <citation type="journal article" date="2019" name="Int. J. Syst. Evol. Microbiol.">
        <title>The Global Catalogue of Microorganisms (GCM) 10K type strain sequencing project: providing services to taxonomists for standard genome sequencing and annotation.</title>
        <authorList>
            <consortium name="The Broad Institute Genomics Platform"/>
            <consortium name="The Broad Institute Genome Sequencing Center for Infectious Disease"/>
            <person name="Wu L."/>
            <person name="Ma J."/>
        </authorList>
    </citation>
    <scope>NUCLEOTIDE SEQUENCE [LARGE SCALE GENOMIC DNA]</scope>
    <source>
        <strain evidence="4">JCM 17925</strain>
    </source>
</reference>
<feature type="domain" description="Glycosyl transferase family 1" evidence="1">
    <location>
        <begin position="202"/>
        <end position="349"/>
    </location>
</feature>
<dbReference type="Pfam" id="PF00534">
    <property type="entry name" value="Glycos_transf_1"/>
    <property type="match status" value="1"/>
</dbReference>
<dbReference type="PANTHER" id="PTHR12526">
    <property type="entry name" value="GLYCOSYLTRANSFERASE"/>
    <property type="match status" value="1"/>
</dbReference>
<sequence>MRILIVHNTLWAHYKSVLFHHLAKTARQASAEVYVIQIALTEKHRIGLGTPDQLISDYPHEVLFDSALEDISLLRRAWKLLKRGWAYNPDIITITGYYDPAQVLLALALKLRGCRIVVQNESTSVDQARHSWRETLKTWFLDACDGFFCFGSRAADYLLRLGVRPDRILVSNNAVVDNQRLQAVYAEARLYRAERRREQQLKPCNFIYVGRFTEAKNLPMLLQAFAEVSRRSAAAATWGLLLLGDGHQKNELQQQAEQLNLSDSVRFIPGQYWYKVPEYLALADVLVLPSRSEPWGLVVNEAMACGMPVIVSDRCGCAPDLVRPGENGFVVGVDNPAELIRAMELFINETVSGPAMGAVSRRLIASYAPEAVAGEMMQEFVKLNGT</sequence>